<evidence type="ECO:0000256" key="1">
    <source>
        <dbReference type="SAM" id="MobiDB-lite"/>
    </source>
</evidence>
<evidence type="ECO:0000313" key="2">
    <source>
        <dbReference type="EMBL" id="ETW82184.1"/>
    </source>
</evidence>
<dbReference type="OrthoDB" id="338622at2759"/>
<dbReference type="InterPro" id="IPR015943">
    <property type="entry name" value="WD40/YVTN_repeat-like_dom_sf"/>
</dbReference>
<feature type="region of interest" description="Disordered" evidence="1">
    <location>
        <begin position="89"/>
        <end position="136"/>
    </location>
</feature>
<dbReference type="eggNOG" id="KOG4155">
    <property type="taxonomic scope" value="Eukaryota"/>
</dbReference>
<dbReference type="AlphaFoldDB" id="W4K8V5"/>
<sequence length="1224" mass="133244">MNSTSLIVPFTFLHEQGSDDTHACIGNARNLVEKTCSDARAVFITSWEHRTGTDSDPTQTLTATNSLGGVAIGCEDGTVFILHRPPEAVTPSHLPVDPESRSPSRPSSPLPHGSRRSTSLSRSSTPSSLTSGLSPFTVSPRARIVSGISAEQVQAPKNYVDFDEEPEKLKEYLKSGVRERSVAERFLPHFDKGVTIDKSTAPTSLLSPVTSTVRSTEAKSLLSATQSPALTARSISVPSSPAFLPSTPARDICVISAEDGTCCAFIQIASSSMLPPAGMKDVHDPDGVWTWKRLEVIEIGESVILMACAELDENALPLSTHDSGEGDQKAGSRVTLLDLRKTFALEAAGVELEKIGEWQSSRIVARASFLQSIQSHVEAASTGLSALAFNPFKPASTQEKEPLRTKTRLPGRLEVDAPTIAGEFAPDSDIHGMRIIRSESETYGLVWLDHEVVDRVDVFKVFSVDANTNEVDADIAKAILQSVIARIAQVVTSVSVLGQQAIQITPKADIFFTGVSDKGRRKIQAMVPLEWINEIIQHTTQWTNRGFAFCERLIVGGADDGSVAVWDSDSLNLLARWTIFTTSLTDVVQIRQDKGEPLHGCLLCISYDGTIAVIVLDEYQFLHIVPGSQARLNSICINNDNMLLTYANTRARLWNAKTKEFWRSMASDKVEEMLSQGGWTEVPLEHRPRSLQDVSASLGSEVHSSDGAATVLVDLEQLLSSAISTSKSSNGDDQKNIQIIVGAIRAALGAVLTPGLNVDIDSICRDRLKLSRTSASSGFYSNDSVSLTVHDNPWSAWCVSADASAARALAIVSCLRALGHMEDAMDDASTVVAFYASSLSQGLGANYRPPSLPFLARWWFETSVVELRSAARILFDAGIANLSIGETMTLVERWQHHLPSLQPDAERKLPAVAMALFLCGYIAADNALNDISKSIVLYLQDEDVPDKLLAIDLCSRGFHIWQQYVDAMEMLRSLFTLATASRKDTISSQNIGPQARLAVLQIATHNTALFMTTLSLDILHPRGVESRKSIMQLVAFLIKKKPLVIYPNLPRLVEAVVKSLDPNSTSSREAVLDTATEILGHVVKTFPTVDFHMNSQRLAVGTSEGAVIMYDLKTATRLYVLEGHKKRPAACSFSPDGRRLITVSLEEGLVLVWKVGSSFTSFFNPGAPPRQGRAGSDPFKSLNFNVGGEAHMTIEDTLSAVRVEWAAERSVRLRIRELTLTFST</sequence>
<dbReference type="PANTHER" id="PTHR44099:SF4">
    <property type="entry name" value="RABCONNECTIN-3B, ISOFORM A"/>
    <property type="match status" value="1"/>
</dbReference>
<dbReference type="Pfam" id="PF00400">
    <property type="entry name" value="WD40"/>
    <property type="match status" value="1"/>
</dbReference>
<dbReference type="InterPro" id="IPR016024">
    <property type="entry name" value="ARM-type_fold"/>
</dbReference>
<gene>
    <name evidence="2" type="ORF">HETIRDRAFT_445035</name>
</gene>
<dbReference type="RefSeq" id="XP_009546735.1">
    <property type="nucleotide sequence ID" value="XM_009548440.1"/>
</dbReference>
<dbReference type="Proteomes" id="UP000030671">
    <property type="component" value="Unassembled WGS sequence"/>
</dbReference>
<dbReference type="GO" id="GO:0005737">
    <property type="term" value="C:cytoplasm"/>
    <property type="evidence" value="ECO:0007669"/>
    <property type="project" value="TreeGrafter"/>
</dbReference>
<proteinExistence type="predicted"/>
<dbReference type="InParanoid" id="W4K8V5"/>
<organism evidence="2 3">
    <name type="scientific">Heterobasidion irregulare (strain TC 32-1)</name>
    <dbReference type="NCBI Taxonomy" id="747525"/>
    <lineage>
        <taxon>Eukaryota</taxon>
        <taxon>Fungi</taxon>
        <taxon>Dikarya</taxon>
        <taxon>Basidiomycota</taxon>
        <taxon>Agaricomycotina</taxon>
        <taxon>Agaricomycetes</taxon>
        <taxon>Russulales</taxon>
        <taxon>Bondarzewiaceae</taxon>
        <taxon>Heterobasidion</taxon>
        <taxon>Heterobasidion annosum species complex</taxon>
    </lineage>
</organism>
<dbReference type="SUPFAM" id="SSF50998">
    <property type="entry name" value="Quinoprotein alcohol dehydrogenase-like"/>
    <property type="match status" value="1"/>
</dbReference>
<dbReference type="InterPro" id="IPR049916">
    <property type="entry name" value="WDR72-like"/>
</dbReference>
<dbReference type="SUPFAM" id="SSF48371">
    <property type="entry name" value="ARM repeat"/>
    <property type="match status" value="1"/>
</dbReference>
<dbReference type="HOGENOM" id="CLU_001665_1_0_1"/>
<feature type="compositionally biased region" description="Low complexity" evidence="1">
    <location>
        <begin position="103"/>
        <end position="135"/>
    </location>
</feature>
<evidence type="ECO:0000313" key="3">
    <source>
        <dbReference type="Proteomes" id="UP000030671"/>
    </source>
</evidence>
<dbReference type="KEGG" id="hir:HETIRDRAFT_445035"/>
<dbReference type="InterPro" id="IPR001680">
    <property type="entry name" value="WD40_rpt"/>
</dbReference>
<name>W4K8V5_HETIT</name>
<dbReference type="STRING" id="747525.W4K8V5"/>
<dbReference type="InterPro" id="IPR011047">
    <property type="entry name" value="Quinoprotein_ADH-like_sf"/>
</dbReference>
<dbReference type="SMART" id="SM00320">
    <property type="entry name" value="WD40"/>
    <property type="match status" value="4"/>
</dbReference>
<protein>
    <submittedName>
        <fullName evidence="2">Uncharacterized protein</fullName>
    </submittedName>
</protein>
<reference evidence="2 3" key="1">
    <citation type="journal article" date="2012" name="New Phytol.">
        <title>Insight into trade-off between wood decay and parasitism from the genome of a fungal forest pathogen.</title>
        <authorList>
            <person name="Olson A."/>
            <person name="Aerts A."/>
            <person name="Asiegbu F."/>
            <person name="Belbahri L."/>
            <person name="Bouzid O."/>
            <person name="Broberg A."/>
            <person name="Canback B."/>
            <person name="Coutinho P.M."/>
            <person name="Cullen D."/>
            <person name="Dalman K."/>
            <person name="Deflorio G."/>
            <person name="van Diepen L.T."/>
            <person name="Dunand C."/>
            <person name="Duplessis S."/>
            <person name="Durling M."/>
            <person name="Gonthier P."/>
            <person name="Grimwood J."/>
            <person name="Fossdal C.G."/>
            <person name="Hansson D."/>
            <person name="Henrissat B."/>
            <person name="Hietala A."/>
            <person name="Himmelstrand K."/>
            <person name="Hoffmeister D."/>
            <person name="Hogberg N."/>
            <person name="James T.Y."/>
            <person name="Karlsson M."/>
            <person name="Kohler A."/>
            <person name="Kues U."/>
            <person name="Lee Y.H."/>
            <person name="Lin Y.C."/>
            <person name="Lind M."/>
            <person name="Lindquist E."/>
            <person name="Lombard V."/>
            <person name="Lucas S."/>
            <person name="Lunden K."/>
            <person name="Morin E."/>
            <person name="Murat C."/>
            <person name="Park J."/>
            <person name="Raffaello T."/>
            <person name="Rouze P."/>
            <person name="Salamov A."/>
            <person name="Schmutz J."/>
            <person name="Solheim H."/>
            <person name="Stahlberg J."/>
            <person name="Velez H."/>
            <person name="de Vries R.P."/>
            <person name="Wiebenga A."/>
            <person name="Woodward S."/>
            <person name="Yakovlev I."/>
            <person name="Garbelotto M."/>
            <person name="Martin F."/>
            <person name="Grigoriev I.V."/>
            <person name="Stenlid J."/>
        </authorList>
    </citation>
    <scope>NUCLEOTIDE SEQUENCE [LARGE SCALE GENOMIC DNA]</scope>
    <source>
        <strain evidence="2 3">TC 32-1</strain>
    </source>
</reference>
<dbReference type="Gene3D" id="2.130.10.10">
    <property type="entry name" value="YVTN repeat-like/Quinoprotein amine dehydrogenase"/>
    <property type="match status" value="2"/>
</dbReference>
<dbReference type="EMBL" id="KI925458">
    <property type="protein sequence ID" value="ETW82184.1"/>
    <property type="molecule type" value="Genomic_DNA"/>
</dbReference>
<dbReference type="PANTHER" id="PTHR44099">
    <property type="entry name" value="RABCONNECTIN-3B, ISOFORM A"/>
    <property type="match status" value="1"/>
</dbReference>
<accession>W4K8V5</accession>
<keyword evidence="3" id="KW-1185">Reference proteome</keyword>
<dbReference type="GeneID" id="20675612"/>